<feature type="transmembrane region" description="Helical" evidence="6">
    <location>
        <begin position="64"/>
        <end position="82"/>
    </location>
</feature>
<keyword evidence="3 6" id="KW-0812">Transmembrane</keyword>
<evidence type="ECO:0000256" key="2">
    <source>
        <dbReference type="ARBA" id="ARBA00022448"/>
    </source>
</evidence>
<dbReference type="EMBL" id="JRFA01000009">
    <property type="protein sequence ID" value="KGN75073.1"/>
    <property type="molecule type" value="Genomic_DNA"/>
</dbReference>
<evidence type="ECO:0000256" key="4">
    <source>
        <dbReference type="ARBA" id="ARBA00022989"/>
    </source>
</evidence>
<name>A0A0A2E847_9PORP</name>
<dbReference type="InterPro" id="IPR004813">
    <property type="entry name" value="OPT"/>
</dbReference>
<evidence type="ECO:0000256" key="5">
    <source>
        <dbReference type="ARBA" id="ARBA00023136"/>
    </source>
</evidence>
<keyword evidence="5 6" id="KW-0472">Membrane</keyword>
<sequence>MEQKKMNKLPDNAYRVLAPGEDYHPVMPASHKPVEVSLYSVGMGILMAVIFSAAAAYLGLKVGQVFEAAIPIAIIAVGVGSLTGKKNALGQNVIIQSIGASSGVVVAGAIFTLPALYILGLEARFYQIFLSSLIGGFLGILLLIPFRKYFVKDMHGKYPFPEATATTEVLVSGESSGNQTKLLAVSGLIGGLYDFIVGTFGWWREEISSRFIGLGQTIADQYKVVVKLNTSAAVLGLGYIIGLEYAALICAGSFVVWFVLTPLISYFAPGMTIPVGEGVTTLIGNMSPEEIFNHYARPIGIGGIAMAGIIGIVRSSNIIGKALKLAVSELGGKKTDNIDVERTQQDLTMRTIMSTVLASLIAALFFFQFGVLHNWSFALVSTLIVFVISFLFTTVAANAIAIVGSNPVSGMTLMTLILTSLILVNVGLSGESGMMAAMLIGGVVCTALSMAGGFITDLKIGYWLGTTPKKQEKWKFLGTLVSAATVAGVMIILNKTYGFVGENALVAPQANAMAAVIKPLMEGGSTPWMLYFVGAVFALILTLIKVPALAFALGMFIPLQLNLPLLVGGLISHFISTRSKDAQLNKARKERGTLIASGFIAGGALMGVVSAILKYLEADKFVYATVWNKKSSAELLTVIVYIAIVIYFIWDSKRAKKENQ</sequence>
<feature type="transmembrane region" description="Helical" evidence="6">
    <location>
        <begin position="182"/>
        <end position="204"/>
    </location>
</feature>
<dbReference type="RefSeq" id="WP_036873429.1">
    <property type="nucleotide sequence ID" value="NZ_JRFA01000009.1"/>
</dbReference>
<dbReference type="Pfam" id="PF03169">
    <property type="entry name" value="OPT"/>
    <property type="match status" value="1"/>
</dbReference>
<dbReference type="NCBIfam" id="TIGR00733">
    <property type="entry name" value="OPT family oligopeptide transporter"/>
    <property type="match status" value="1"/>
</dbReference>
<evidence type="ECO:0000256" key="3">
    <source>
        <dbReference type="ARBA" id="ARBA00022692"/>
    </source>
</evidence>
<dbReference type="PANTHER" id="PTHR31645:SF0">
    <property type="entry name" value="OLIGOPEPTIDE TRANSPORTER YGL114W-RELATED"/>
    <property type="match status" value="1"/>
</dbReference>
<feature type="transmembrane region" description="Helical" evidence="6">
    <location>
        <begin position="377"/>
        <end position="401"/>
    </location>
</feature>
<dbReference type="PANTHER" id="PTHR31645">
    <property type="entry name" value="OLIGOPEPTIDE TRANSPORTER YGL114W-RELATED"/>
    <property type="match status" value="1"/>
</dbReference>
<feature type="transmembrane region" description="Helical" evidence="6">
    <location>
        <begin position="224"/>
        <end position="241"/>
    </location>
</feature>
<dbReference type="Proteomes" id="UP000030103">
    <property type="component" value="Unassembled WGS sequence"/>
</dbReference>
<evidence type="ECO:0000256" key="1">
    <source>
        <dbReference type="ARBA" id="ARBA00004141"/>
    </source>
</evidence>
<feature type="transmembrane region" description="Helical" evidence="6">
    <location>
        <begin position="248"/>
        <end position="268"/>
    </location>
</feature>
<dbReference type="STRING" id="28115.HQ47_03990"/>
<feature type="transmembrane region" description="Helical" evidence="6">
    <location>
        <begin position="633"/>
        <end position="650"/>
    </location>
</feature>
<evidence type="ECO:0000256" key="6">
    <source>
        <dbReference type="SAM" id="Phobius"/>
    </source>
</evidence>
<dbReference type="eggNOG" id="COG1297">
    <property type="taxonomic scope" value="Bacteria"/>
</dbReference>
<comment type="subcellular location">
    <subcellularLocation>
        <location evidence="1">Membrane</location>
        <topology evidence="1">Multi-pass membrane protein</topology>
    </subcellularLocation>
</comment>
<keyword evidence="8" id="KW-1185">Reference proteome</keyword>
<reference evidence="7 8" key="1">
    <citation type="submission" date="2014-09" db="EMBL/GenBank/DDBJ databases">
        <title>Draft Genome Sequence of Porphyromonas macacae COT-192_OH2859.</title>
        <authorList>
            <person name="Wallis C."/>
            <person name="Deusch O."/>
            <person name="O'Flynn C."/>
            <person name="Davis I."/>
            <person name="Horsfall A."/>
            <person name="Kirkwood N."/>
            <person name="Harris S."/>
            <person name="Eisen J.A."/>
            <person name="Coil D.A."/>
            <person name="Darling A.E."/>
            <person name="Jospin G."/>
            <person name="Alexiev A."/>
        </authorList>
    </citation>
    <scope>NUCLEOTIDE SEQUENCE [LARGE SCALE GENOMIC DNA]</scope>
    <source>
        <strain evidence="8">COT-192 OH2859</strain>
    </source>
</reference>
<dbReference type="GO" id="GO:0016020">
    <property type="term" value="C:membrane"/>
    <property type="evidence" value="ECO:0007669"/>
    <property type="project" value="UniProtKB-SubCell"/>
</dbReference>
<evidence type="ECO:0000313" key="8">
    <source>
        <dbReference type="Proteomes" id="UP000030103"/>
    </source>
</evidence>
<feature type="transmembrane region" description="Helical" evidence="6">
    <location>
        <begin position="352"/>
        <end position="371"/>
    </location>
</feature>
<feature type="transmembrane region" description="Helical" evidence="6">
    <location>
        <begin position="295"/>
        <end position="313"/>
    </location>
</feature>
<protein>
    <submittedName>
        <fullName evidence="7">Peptide transporter</fullName>
    </submittedName>
</protein>
<feature type="transmembrane region" description="Helical" evidence="6">
    <location>
        <begin position="592"/>
        <end position="613"/>
    </location>
</feature>
<feature type="transmembrane region" description="Helical" evidence="6">
    <location>
        <begin position="36"/>
        <end position="58"/>
    </location>
</feature>
<dbReference type="AlphaFoldDB" id="A0A0A2E847"/>
<feature type="transmembrane region" description="Helical" evidence="6">
    <location>
        <begin position="408"/>
        <end position="428"/>
    </location>
</feature>
<feature type="transmembrane region" description="Helical" evidence="6">
    <location>
        <begin position="476"/>
        <end position="493"/>
    </location>
</feature>
<keyword evidence="2" id="KW-0813">Transport</keyword>
<keyword evidence="4 6" id="KW-1133">Transmembrane helix</keyword>
<accession>A0A0A2E847</accession>
<feature type="transmembrane region" description="Helical" evidence="6">
    <location>
        <begin position="528"/>
        <end position="544"/>
    </location>
</feature>
<evidence type="ECO:0000313" key="7">
    <source>
        <dbReference type="EMBL" id="KGN75073.1"/>
    </source>
</evidence>
<proteinExistence type="predicted"/>
<dbReference type="InterPro" id="IPR045035">
    <property type="entry name" value="YSL-like"/>
</dbReference>
<organism evidence="7 8">
    <name type="scientific">Porphyromonas macacae</name>
    <dbReference type="NCBI Taxonomy" id="28115"/>
    <lineage>
        <taxon>Bacteria</taxon>
        <taxon>Pseudomonadati</taxon>
        <taxon>Bacteroidota</taxon>
        <taxon>Bacteroidia</taxon>
        <taxon>Bacteroidales</taxon>
        <taxon>Porphyromonadaceae</taxon>
        <taxon>Porphyromonas</taxon>
    </lineage>
</organism>
<dbReference type="GO" id="GO:0035673">
    <property type="term" value="F:oligopeptide transmembrane transporter activity"/>
    <property type="evidence" value="ECO:0007669"/>
    <property type="project" value="InterPro"/>
</dbReference>
<feature type="transmembrane region" description="Helical" evidence="6">
    <location>
        <begin position="434"/>
        <end position="455"/>
    </location>
</feature>
<comment type="caution">
    <text evidence="7">The sequence shown here is derived from an EMBL/GenBank/DDBJ whole genome shotgun (WGS) entry which is preliminary data.</text>
</comment>
<gene>
    <name evidence="7" type="ORF">HQ47_03990</name>
</gene>
<dbReference type="OrthoDB" id="9809340at2"/>
<dbReference type="InterPro" id="IPR004814">
    <property type="entry name" value="Oligopep_transpt"/>
</dbReference>
<feature type="transmembrane region" description="Helical" evidence="6">
    <location>
        <begin position="125"/>
        <end position="144"/>
    </location>
</feature>
<feature type="transmembrane region" description="Helical" evidence="6">
    <location>
        <begin position="94"/>
        <end position="119"/>
    </location>
</feature>